<dbReference type="EMBL" id="CACRUA010000029">
    <property type="protein sequence ID" value="VYU55764.1"/>
    <property type="molecule type" value="Genomic_DNA"/>
</dbReference>
<evidence type="ECO:0000256" key="5">
    <source>
        <dbReference type="SAM" id="Phobius"/>
    </source>
</evidence>
<feature type="transmembrane region" description="Helical" evidence="5">
    <location>
        <begin position="75"/>
        <end position="93"/>
    </location>
</feature>
<dbReference type="InterPro" id="IPR007016">
    <property type="entry name" value="O-antigen_ligase-rel_domated"/>
</dbReference>
<gene>
    <name evidence="7" type="ORF">CSLFYP84_02702</name>
</gene>
<dbReference type="InterPro" id="IPR051533">
    <property type="entry name" value="WaaL-like"/>
</dbReference>
<evidence type="ECO:0000256" key="2">
    <source>
        <dbReference type="ARBA" id="ARBA00022692"/>
    </source>
</evidence>
<organism evidence="7">
    <name type="scientific">Clostridium symbiosum</name>
    <name type="common">Bacteroides symbiosus</name>
    <dbReference type="NCBI Taxonomy" id="1512"/>
    <lineage>
        <taxon>Bacteria</taxon>
        <taxon>Bacillati</taxon>
        <taxon>Bacillota</taxon>
        <taxon>Clostridia</taxon>
        <taxon>Lachnospirales</taxon>
        <taxon>Lachnospiraceae</taxon>
        <taxon>Otoolea</taxon>
    </lineage>
</organism>
<keyword evidence="2 5" id="KW-0812">Transmembrane</keyword>
<dbReference type="PANTHER" id="PTHR37422:SF17">
    <property type="entry name" value="O-ANTIGEN LIGASE"/>
    <property type="match status" value="1"/>
</dbReference>
<evidence type="ECO:0000256" key="3">
    <source>
        <dbReference type="ARBA" id="ARBA00022989"/>
    </source>
</evidence>
<feature type="transmembrane region" description="Helical" evidence="5">
    <location>
        <begin position="361"/>
        <end position="378"/>
    </location>
</feature>
<name>A0A6N3FUP2_CLOSY</name>
<evidence type="ECO:0000259" key="6">
    <source>
        <dbReference type="Pfam" id="PF04932"/>
    </source>
</evidence>
<keyword evidence="4 5" id="KW-0472">Membrane</keyword>
<reference evidence="7" key="1">
    <citation type="submission" date="2019-11" db="EMBL/GenBank/DDBJ databases">
        <authorList>
            <person name="Feng L."/>
        </authorList>
    </citation>
    <scope>NUCLEOTIDE SEQUENCE</scope>
    <source>
        <strain evidence="7">CsymbiosumLFYP84</strain>
    </source>
</reference>
<feature type="transmembrane region" description="Helical" evidence="5">
    <location>
        <begin position="161"/>
        <end position="181"/>
    </location>
</feature>
<evidence type="ECO:0000313" key="7">
    <source>
        <dbReference type="EMBL" id="VYU55764.1"/>
    </source>
</evidence>
<feature type="transmembrane region" description="Helical" evidence="5">
    <location>
        <begin position="42"/>
        <end position="63"/>
    </location>
</feature>
<feature type="transmembrane region" description="Helical" evidence="5">
    <location>
        <begin position="390"/>
        <end position="406"/>
    </location>
</feature>
<evidence type="ECO:0000256" key="4">
    <source>
        <dbReference type="ARBA" id="ARBA00023136"/>
    </source>
</evidence>
<evidence type="ECO:0000256" key="1">
    <source>
        <dbReference type="ARBA" id="ARBA00004141"/>
    </source>
</evidence>
<feature type="transmembrane region" description="Helical" evidence="5">
    <location>
        <begin position="105"/>
        <end position="122"/>
    </location>
</feature>
<dbReference type="PANTHER" id="PTHR37422">
    <property type="entry name" value="TEICHURONIC ACID BIOSYNTHESIS PROTEIN TUAE"/>
    <property type="match status" value="1"/>
</dbReference>
<feature type="transmembrane region" description="Helical" evidence="5">
    <location>
        <begin position="12"/>
        <end position="30"/>
    </location>
</feature>
<feature type="transmembrane region" description="Helical" evidence="5">
    <location>
        <begin position="134"/>
        <end position="155"/>
    </location>
</feature>
<dbReference type="Pfam" id="PF04932">
    <property type="entry name" value="Wzy_C"/>
    <property type="match status" value="1"/>
</dbReference>
<keyword evidence="7" id="KW-0436">Ligase</keyword>
<proteinExistence type="predicted"/>
<accession>A0A6N3FUP2</accession>
<dbReference type="GO" id="GO:0016020">
    <property type="term" value="C:membrane"/>
    <property type="evidence" value="ECO:0007669"/>
    <property type="project" value="UniProtKB-SubCell"/>
</dbReference>
<protein>
    <submittedName>
        <fullName evidence="7">O-Antigen ligase</fullName>
    </submittedName>
</protein>
<sequence length="436" mass="50335">MVKVTISKHVFLRKLPLLTLFVLIINKILLSRYMDFVFKKTYFVSVLLTAMLYMIFLFFIFWNFMDDFKRGSNRLYIGTYVIFISYYFMISFYRLFMGLEAKESMYYTIILLGAFSMFRIIINRNGFIKGNFIVNEIGTFAFATVIYWIAYRLFFVRYIPYSPLNENIIAAILIITIPVLFRKLTDTPKNKKNVLICLSIIIGGITCVITLGSRAAFYLLVIELIFLLICNLKKRMFVAGWLISITCSFLIISFLFVLDAGDVRYSVYREMSIVSKILISTNENESTEQFIGNIEEPASVERAAAAQIERSDTGRKGLMQRSLEQIKENPLFGTGKLFYIDIIEGVGVFNQSAHNGILETLNGYGIIGLFIILQLLYSMVFKRLFHYKTFFRYPDLAIIIAVFLVYGMVQPLVYDEVLLPLVLIIVAMYLDKSVAI</sequence>
<dbReference type="RefSeq" id="WP_156684746.1">
    <property type="nucleotide sequence ID" value="NZ_CACRUA010000029.1"/>
</dbReference>
<feature type="transmembrane region" description="Helical" evidence="5">
    <location>
        <begin position="239"/>
        <end position="258"/>
    </location>
</feature>
<comment type="subcellular location">
    <subcellularLocation>
        <location evidence="1">Membrane</location>
        <topology evidence="1">Multi-pass membrane protein</topology>
    </subcellularLocation>
</comment>
<keyword evidence="3 5" id="KW-1133">Transmembrane helix</keyword>
<feature type="transmembrane region" description="Helical" evidence="5">
    <location>
        <begin position="412"/>
        <end position="430"/>
    </location>
</feature>
<feature type="transmembrane region" description="Helical" evidence="5">
    <location>
        <begin position="193"/>
        <end position="211"/>
    </location>
</feature>
<feature type="domain" description="O-antigen ligase-related" evidence="6">
    <location>
        <begin position="203"/>
        <end position="373"/>
    </location>
</feature>
<dbReference type="GO" id="GO:0016874">
    <property type="term" value="F:ligase activity"/>
    <property type="evidence" value="ECO:0007669"/>
    <property type="project" value="UniProtKB-KW"/>
</dbReference>
<dbReference type="AlphaFoldDB" id="A0A6N3FUP2"/>